<feature type="binding site" evidence="9">
    <location>
        <position position="207"/>
    </location>
    <ligand>
        <name>Mg(2+)</name>
        <dbReference type="ChEBI" id="CHEBI:18420"/>
    </ligand>
</feature>
<dbReference type="InterPro" id="IPR011009">
    <property type="entry name" value="Kinase-like_dom_sf"/>
</dbReference>
<feature type="binding site" evidence="9">
    <location>
        <position position="194"/>
    </location>
    <ligand>
        <name>Mg(2+)</name>
        <dbReference type="ChEBI" id="CHEBI:18420"/>
    </ligand>
</feature>
<dbReference type="EMBL" id="JAJOMB010000002">
    <property type="protein sequence ID" value="MCD5310339.1"/>
    <property type="molecule type" value="Genomic_DNA"/>
</dbReference>
<evidence type="ECO:0000256" key="4">
    <source>
        <dbReference type="ARBA" id="ARBA00022777"/>
    </source>
</evidence>
<evidence type="ECO:0000259" key="10">
    <source>
        <dbReference type="Pfam" id="PF01636"/>
    </source>
</evidence>
<dbReference type="Gene3D" id="3.30.200.20">
    <property type="entry name" value="Phosphorylase Kinase, domain 1"/>
    <property type="match status" value="1"/>
</dbReference>
<keyword evidence="2 7" id="KW-0808">Transferase</keyword>
<dbReference type="GO" id="GO:0005524">
    <property type="term" value="F:ATP binding"/>
    <property type="evidence" value="ECO:0007669"/>
    <property type="project" value="UniProtKB-KW"/>
</dbReference>
<reference evidence="11" key="1">
    <citation type="submission" date="2021-11" db="EMBL/GenBank/DDBJ databases">
        <title>Streptomyces corallinus and Kineosporia corallina sp. nov., two new coral-derived marine actinobacteria.</title>
        <authorList>
            <person name="Buangrab K."/>
            <person name="Sutthacheep M."/>
            <person name="Yeemin T."/>
            <person name="Harunari E."/>
            <person name="Igarashi Y."/>
            <person name="Sripreechasak P."/>
            <person name="Kanchanasin P."/>
            <person name="Tanasupawat S."/>
            <person name="Phongsopitanun W."/>
        </authorList>
    </citation>
    <scope>NUCLEOTIDE SEQUENCE</scope>
    <source>
        <strain evidence="11">JCM 31032</strain>
    </source>
</reference>
<keyword evidence="6 7" id="KW-0046">Antibiotic resistance</keyword>
<evidence type="ECO:0000256" key="3">
    <source>
        <dbReference type="ARBA" id="ARBA00022741"/>
    </source>
</evidence>
<evidence type="ECO:0000256" key="2">
    <source>
        <dbReference type="ARBA" id="ARBA00022679"/>
    </source>
</evidence>
<name>A0A9X1NAU3_9ACTN</name>
<dbReference type="Gene3D" id="3.90.1200.10">
    <property type="match status" value="1"/>
</dbReference>
<keyword evidence="9" id="KW-0479">Metal-binding</keyword>
<dbReference type="InterPro" id="IPR002575">
    <property type="entry name" value="Aminoglycoside_PTrfase"/>
</dbReference>
<keyword evidence="9" id="KW-0460">Magnesium</keyword>
<sequence length="271" mass="29013">MELLDPALSSLRQEPVTLGLSHARVLRLLDSDSTAVAFAKIVDHSAPPHLADDLEGEAARLKWLSALGIPVAKVLAAGTDITQSWLVTQALPGRPASDPWPTSERAAVVDLLAAAARKLHDQPTNDVLTFDGSIPFLLSEIRERVSAGIVDRAWAAAGKSDTTAASALAELECLAAAIGKGSQSLCHGDFCLPNVLIAPAGIVSFVDVGRASLADPHSDLADMIRSLRSPMNPQFGPAYAEQFLDSYGRDRIDPERLRLHDLLESFFWRAP</sequence>
<evidence type="ECO:0000256" key="6">
    <source>
        <dbReference type="ARBA" id="ARBA00023251"/>
    </source>
</evidence>
<dbReference type="InterPro" id="IPR024165">
    <property type="entry name" value="Kan/Strep_kinase"/>
</dbReference>
<dbReference type="GO" id="GO:0016301">
    <property type="term" value="F:kinase activity"/>
    <property type="evidence" value="ECO:0007669"/>
    <property type="project" value="UniProtKB-KW"/>
</dbReference>
<comment type="caution">
    <text evidence="11">The sequence shown here is derived from an EMBL/GenBank/DDBJ whole genome shotgun (WGS) entry which is preliminary data.</text>
</comment>
<dbReference type="CDD" id="cd05150">
    <property type="entry name" value="APH"/>
    <property type="match status" value="1"/>
</dbReference>
<keyword evidence="4 7" id="KW-0418">Kinase</keyword>
<dbReference type="PANTHER" id="PTHR21310:SF41">
    <property type="entry name" value="3'-PHOSPHOTRANSFERASE, PUTATIVE-RELATED"/>
    <property type="match status" value="1"/>
</dbReference>
<dbReference type="GO" id="GO:0046677">
    <property type="term" value="P:response to antibiotic"/>
    <property type="evidence" value="ECO:0007669"/>
    <property type="project" value="UniProtKB-KW"/>
</dbReference>
<evidence type="ECO:0000256" key="9">
    <source>
        <dbReference type="PIRSR" id="PIRSR000706-2"/>
    </source>
</evidence>
<evidence type="ECO:0000256" key="7">
    <source>
        <dbReference type="PIRNR" id="PIRNR000706"/>
    </source>
</evidence>
<evidence type="ECO:0000313" key="11">
    <source>
        <dbReference type="EMBL" id="MCD5310339.1"/>
    </source>
</evidence>
<keyword evidence="3 7" id="KW-0547">Nucleotide-binding</keyword>
<feature type="domain" description="Aminoglycoside phosphotransferase" evidence="10">
    <location>
        <begin position="15"/>
        <end position="258"/>
    </location>
</feature>
<evidence type="ECO:0000256" key="8">
    <source>
        <dbReference type="PIRSR" id="PIRSR000706-1"/>
    </source>
</evidence>
<evidence type="ECO:0000256" key="1">
    <source>
        <dbReference type="ARBA" id="ARBA00006219"/>
    </source>
</evidence>
<dbReference type="InterPro" id="IPR051678">
    <property type="entry name" value="AGP_Transferase"/>
</dbReference>
<dbReference type="PIRSF" id="PIRSF000706">
    <property type="entry name" value="Kanamycin_kin"/>
    <property type="match status" value="1"/>
</dbReference>
<dbReference type="GO" id="GO:0046872">
    <property type="term" value="F:metal ion binding"/>
    <property type="evidence" value="ECO:0007669"/>
    <property type="project" value="UniProtKB-KW"/>
</dbReference>
<feature type="active site" description="Proton acceptor" evidence="8">
    <location>
        <position position="189"/>
    </location>
</feature>
<evidence type="ECO:0000256" key="5">
    <source>
        <dbReference type="ARBA" id="ARBA00022840"/>
    </source>
</evidence>
<proteinExistence type="inferred from homology"/>
<dbReference type="AlphaFoldDB" id="A0A9X1NAU3"/>
<dbReference type="SUPFAM" id="SSF56112">
    <property type="entry name" value="Protein kinase-like (PK-like)"/>
    <property type="match status" value="1"/>
</dbReference>
<organism evidence="11 12">
    <name type="scientific">Kineosporia babensis</name>
    <dbReference type="NCBI Taxonomy" id="499548"/>
    <lineage>
        <taxon>Bacteria</taxon>
        <taxon>Bacillati</taxon>
        <taxon>Actinomycetota</taxon>
        <taxon>Actinomycetes</taxon>
        <taxon>Kineosporiales</taxon>
        <taxon>Kineosporiaceae</taxon>
        <taxon>Kineosporia</taxon>
    </lineage>
</organism>
<keyword evidence="5 7" id="KW-0067">ATP-binding</keyword>
<keyword evidence="12" id="KW-1185">Reference proteome</keyword>
<protein>
    <submittedName>
        <fullName evidence="11">Aminoglycoside 3'-phosphotransferase</fullName>
    </submittedName>
</protein>
<evidence type="ECO:0000313" key="12">
    <source>
        <dbReference type="Proteomes" id="UP001138997"/>
    </source>
</evidence>
<dbReference type="Proteomes" id="UP001138997">
    <property type="component" value="Unassembled WGS sequence"/>
</dbReference>
<dbReference type="PANTHER" id="PTHR21310">
    <property type="entry name" value="AMINOGLYCOSIDE PHOSPHOTRANSFERASE-RELATED-RELATED"/>
    <property type="match status" value="1"/>
</dbReference>
<comment type="similarity">
    <text evidence="1 7">Belongs to the aminoglycoside phosphotransferase family.</text>
</comment>
<dbReference type="RefSeq" id="WP_231439264.1">
    <property type="nucleotide sequence ID" value="NZ_JAJOMB010000002.1"/>
</dbReference>
<gene>
    <name evidence="11" type="ORF">LR394_05480</name>
</gene>
<dbReference type="GO" id="GO:0016773">
    <property type="term" value="F:phosphotransferase activity, alcohol group as acceptor"/>
    <property type="evidence" value="ECO:0007669"/>
    <property type="project" value="InterPro"/>
</dbReference>
<dbReference type="Pfam" id="PF01636">
    <property type="entry name" value="APH"/>
    <property type="match status" value="1"/>
</dbReference>
<accession>A0A9X1NAU3</accession>